<protein>
    <submittedName>
        <fullName evidence="1">DUF3124 domain-containing protein</fullName>
    </submittedName>
</protein>
<dbReference type="EMBL" id="QUSX01000002">
    <property type="protein sequence ID" value="RRQ48945.1"/>
    <property type="molecule type" value="Genomic_DNA"/>
</dbReference>
<organism evidence="1 2">
    <name type="scientific">Maribacter algicola</name>
    <dbReference type="NCBI Taxonomy" id="2498892"/>
    <lineage>
        <taxon>Bacteria</taxon>
        <taxon>Pseudomonadati</taxon>
        <taxon>Bacteroidota</taxon>
        <taxon>Flavobacteriia</taxon>
        <taxon>Flavobacteriales</taxon>
        <taxon>Flavobacteriaceae</taxon>
        <taxon>Maribacter</taxon>
    </lineage>
</organism>
<dbReference type="InterPro" id="IPR021471">
    <property type="entry name" value="DUF3124"/>
</dbReference>
<dbReference type="RefSeq" id="WP_125223674.1">
    <property type="nucleotide sequence ID" value="NZ_QUSX01000002.1"/>
</dbReference>
<reference evidence="2" key="1">
    <citation type="submission" date="2018-08" db="EMBL/GenBank/DDBJ databases">
        <authorList>
            <person name="Khan S.A."/>
            <person name="J S.E."/>
        </authorList>
    </citation>
    <scope>NUCLEOTIDE SEQUENCE [LARGE SCALE GENOMIC DNA]</scope>
    <source>
        <strain evidence="2">PoM-212</strain>
    </source>
</reference>
<dbReference type="Pfam" id="PF11322">
    <property type="entry name" value="DUF3124"/>
    <property type="match status" value="1"/>
</dbReference>
<dbReference type="OrthoDB" id="283474at2"/>
<proteinExistence type="predicted"/>
<comment type="caution">
    <text evidence="1">The sequence shown here is derived from an EMBL/GenBank/DDBJ whole genome shotgun (WGS) entry which is preliminary data.</text>
</comment>
<dbReference type="Proteomes" id="UP000286990">
    <property type="component" value="Unassembled WGS sequence"/>
</dbReference>
<reference evidence="2" key="2">
    <citation type="submission" date="2018-12" db="EMBL/GenBank/DDBJ databases">
        <title>Maribacter lutimaris sp. nov., isolated from marine sediment.</title>
        <authorList>
            <person name="Kim K.K."/>
        </authorList>
    </citation>
    <scope>NUCLEOTIDE SEQUENCE [LARGE SCALE GENOMIC DNA]</scope>
    <source>
        <strain evidence="2">PoM-212</strain>
    </source>
</reference>
<evidence type="ECO:0000313" key="1">
    <source>
        <dbReference type="EMBL" id="RRQ48945.1"/>
    </source>
</evidence>
<keyword evidence="2" id="KW-1185">Reference proteome</keyword>
<name>A0A3R8R7X6_9FLAO</name>
<dbReference type="PROSITE" id="PS51257">
    <property type="entry name" value="PROKAR_LIPOPROTEIN"/>
    <property type="match status" value="1"/>
</dbReference>
<accession>A0A3R8R7X6</accession>
<sequence>MKCTLIYPLMVLFALGMIGCNSGKERTEGPLSKIDWSNKEVNLDQRDSLITGKSYLSVYSQIYSYTEHTSIDLTATVSMRNINAARKLYLLKADYFDTKGNRIHSYIEKPIEISELETLEIVIAEFDRQGGTGANFIFEWAIEPQSAPPIFEAVMISTYGQQGLSFTTQGHQIK</sequence>
<evidence type="ECO:0000313" key="2">
    <source>
        <dbReference type="Proteomes" id="UP000286990"/>
    </source>
</evidence>
<dbReference type="AlphaFoldDB" id="A0A3R8R7X6"/>
<gene>
    <name evidence="1" type="ORF">DZC72_14930</name>
</gene>